<keyword evidence="6" id="KW-1185">Reference proteome</keyword>
<dbReference type="SUPFAM" id="SSF51604">
    <property type="entry name" value="Enolase C-terminal domain-like"/>
    <property type="match status" value="1"/>
</dbReference>
<dbReference type="PANTHER" id="PTHR13794">
    <property type="entry name" value="ENOLASE SUPERFAMILY, MANDELATE RACEMASE"/>
    <property type="match status" value="1"/>
</dbReference>
<proteinExistence type="predicted"/>
<evidence type="ECO:0000313" key="5">
    <source>
        <dbReference type="EMBL" id="MFD2613331.1"/>
    </source>
</evidence>
<dbReference type="Gene3D" id="3.20.20.120">
    <property type="entry name" value="Enolase-like C-terminal domain"/>
    <property type="match status" value="1"/>
</dbReference>
<dbReference type="SUPFAM" id="SSF54826">
    <property type="entry name" value="Enolase N-terminal domain-like"/>
    <property type="match status" value="1"/>
</dbReference>
<dbReference type="Pfam" id="PF02746">
    <property type="entry name" value="MR_MLE_N"/>
    <property type="match status" value="1"/>
</dbReference>
<sequence length="384" mass="43226">MRIERVVTYPLLYRLGEPYGDANGLKKFRTAYMIRVITDEGLEGWGECSGWLPSLDQCFKESIIPYLTGRSVYERAKHSNKIAGWERRAAACVDMALTEIAAKQAGLHITDLWGGLLRESVPVYASFQSYSSHEDWMQRSWKTVEKAMEQGFYAAKVKVGGKTIREDQRHISRLLDMMKELNQDASTSVQHAGLALDANQSYDAAAAREWTRQLRAWDDVLWFEEPMPIREPEEYRYLRSVLPVPVAGGENIQDVHRFLPMLYSHALDLAQPDPMHLGGLEPYRDVLRAARHLGVRVSPHTFDGALARLYALFAQACLEPWSKMAGSGIEPVEWDVTDNPLNGLVGLQPVNGQVRIPGGPGIGVEMDTDLLAKYRWDGSSYGVE</sequence>
<reference evidence="6" key="1">
    <citation type="journal article" date="2019" name="Int. J. Syst. Evol. Microbiol.">
        <title>The Global Catalogue of Microorganisms (GCM) 10K type strain sequencing project: providing services to taxonomists for standard genome sequencing and annotation.</title>
        <authorList>
            <consortium name="The Broad Institute Genomics Platform"/>
            <consortium name="The Broad Institute Genome Sequencing Center for Infectious Disease"/>
            <person name="Wu L."/>
            <person name="Ma J."/>
        </authorList>
    </citation>
    <scope>NUCLEOTIDE SEQUENCE [LARGE SCALE GENOMIC DNA]</scope>
    <source>
        <strain evidence="6">KCTC 3950</strain>
    </source>
</reference>
<dbReference type="InterPro" id="IPR029065">
    <property type="entry name" value="Enolase_C-like"/>
</dbReference>
<keyword evidence="3" id="KW-0460">Magnesium</keyword>
<dbReference type="Pfam" id="PF13378">
    <property type="entry name" value="MR_MLE_C"/>
    <property type="match status" value="1"/>
</dbReference>
<protein>
    <submittedName>
        <fullName evidence="5">Mandelate racemase/muconate lactonizing enzyme family protein</fullName>
    </submittedName>
</protein>
<dbReference type="InterPro" id="IPR046945">
    <property type="entry name" value="RHMD-like"/>
</dbReference>
<dbReference type="InterPro" id="IPR013342">
    <property type="entry name" value="Mandelate_racemase_C"/>
</dbReference>
<dbReference type="Proteomes" id="UP001597541">
    <property type="component" value="Unassembled WGS sequence"/>
</dbReference>
<dbReference type="RefSeq" id="WP_377603329.1">
    <property type="nucleotide sequence ID" value="NZ_JBHUME010000008.1"/>
</dbReference>
<name>A0ABW5PD93_9BACL</name>
<evidence type="ECO:0000313" key="6">
    <source>
        <dbReference type="Proteomes" id="UP001597541"/>
    </source>
</evidence>
<dbReference type="InterPro" id="IPR029017">
    <property type="entry name" value="Enolase-like_N"/>
</dbReference>
<dbReference type="EMBL" id="JBHUME010000008">
    <property type="protein sequence ID" value="MFD2613331.1"/>
    <property type="molecule type" value="Genomic_DNA"/>
</dbReference>
<keyword evidence="2" id="KW-0479">Metal-binding</keyword>
<evidence type="ECO:0000259" key="4">
    <source>
        <dbReference type="SMART" id="SM00922"/>
    </source>
</evidence>
<comment type="cofactor">
    <cofactor evidence="1">
        <name>Mg(2+)</name>
        <dbReference type="ChEBI" id="CHEBI:18420"/>
    </cofactor>
</comment>
<dbReference type="InterPro" id="IPR013341">
    <property type="entry name" value="Mandelate_racemase_N_dom"/>
</dbReference>
<dbReference type="InterPro" id="IPR036849">
    <property type="entry name" value="Enolase-like_C_sf"/>
</dbReference>
<dbReference type="CDD" id="cd03316">
    <property type="entry name" value="MR_like"/>
    <property type="match status" value="1"/>
</dbReference>
<dbReference type="PANTHER" id="PTHR13794:SF58">
    <property type="entry name" value="MITOCHONDRIAL ENOLASE SUPERFAMILY MEMBER 1"/>
    <property type="match status" value="1"/>
</dbReference>
<accession>A0ABW5PD93</accession>
<dbReference type="SFLD" id="SFLDS00001">
    <property type="entry name" value="Enolase"/>
    <property type="match status" value="1"/>
</dbReference>
<gene>
    <name evidence="5" type="ORF">ACFSUF_12945</name>
</gene>
<feature type="domain" description="Mandelate racemase/muconate lactonizing enzyme C-terminal" evidence="4">
    <location>
        <begin position="134"/>
        <end position="245"/>
    </location>
</feature>
<evidence type="ECO:0000256" key="1">
    <source>
        <dbReference type="ARBA" id="ARBA00001946"/>
    </source>
</evidence>
<comment type="caution">
    <text evidence="5">The sequence shown here is derived from an EMBL/GenBank/DDBJ whole genome shotgun (WGS) entry which is preliminary data.</text>
</comment>
<evidence type="ECO:0000256" key="3">
    <source>
        <dbReference type="ARBA" id="ARBA00022842"/>
    </source>
</evidence>
<organism evidence="5 6">
    <name type="scientific">Paenibacillus gansuensis</name>
    <dbReference type="NCBI Taxonomy" id="306542"/>
    <lineage>
        <taxon>Bacteria</taxon>
        <taxon>Bacillati</taxon>
        <taxon>Bacillota</taxon>
        <taxon>Bacilli</taxon>
        <taxon>Bacillales</taxon>
        <taxon>Paenibacillaceae</taxon>
        <taxon>Paenibacillus</taxon>
    </lineage>
</organism>
<dbReference type="SMART" id="SM00922">
    <property type="entry name" value="MR_MLE"/>
    <property type="match status" value="1"/>
</dbReference>
<evidence type="ECO:0000256" key="2">
    <source>
        <dbReference type="ARBA" id="ARBA00022723"/>
    </source>
</evidence>
<dbReference type="Gene3D" id="3.30.390.10">
    <property type="entry name" value="Enolase-like, N-terminal domain"/>
    <property type="match status" value="1"/>
</dbReference>
<dbReference type="SFLD" id="SFLDG00179">
    <property type="entry name" value="mandelate_racemase"/>
    <property type="match status" value="1"/>
</dbReference>